<evidence type="ECO:0000256" key="1">
    <source>
        <dbReference type="ARBA" id="ARBA00011738"/>
    </source>
</evidence>
<evidence type="ECO:0000256" key="4">
    <source>
        <dbReference type="ARBA" id="ARBA00022741"/>
    </source>
</evidence>
<feature type="binding site" evidence="10">
    <location>
        <position position="229"/>
    </location>
    <ligand>
        <name>ATP</name>
        <dbReference type="ChEBI" id="CHEBI:30616"/>
    </ligand>
</feature>
<evidence type="ECO:0000256" key="5">
    <source>
        <dbReference type="ARBA" id="ARBA00022840"/>
    </source>
</evidence>
<dbReference type="InterPro" id="IPR002307">
    <property type="entry name" value="Tyr-tRNA-ligase"/>
</dbReference>
<dbReference type="InterPro" id="IPR024108">
    <property type="entry name" value="Tyr-tRNA-ligase_bac_2"/>
</dbReference>
<dbReference type="Pfam" id="PF00579">
    <property type="entry name" value="tRNA-synt_1b"/>
    <property type="match status" value="1"/>
</dbReference>
<feature type="short sequence motif" description="'KMSKS' region" evidence="10">
    <location>
        <begin position="226"/>
        <end position="230"/>
    </location>
</feature>
<dbReference type="InterPro" id="IPR001412">
    <property type="entry name" value="aa-tRNA-synth_I_CS"/>
</dbReference>
<dbReference type="InterPro" id="IPR014729">
    <property type="entry name" value="Rossmann-like_a/b/a_fold"/>
</dbReference>
<dbReference type="HAMAP" id="MF_02007">
    <property type="entry name" value="Tyr_tRNA_synth_type2"/>
    <property type="match status" value="1"/>
</dbReference>
<evidence type="ECO:0000256" key="3">
    <source>
        <dbReference type="ARBA" id="ARBA00022598"/>
    </source>
</evidence>
<dbReference type="SUPFAM" id="SSF52374">
    <property type="entry name" value="Nucleotidylyl transferase"/>
    <property type="match status" value="1"/>
</dbReference>
<accession>A0A3M2HLF4</accession>
<comment type="catalytic activity">
    <reaction evidence="9 10">
        <text>tRNA(Tyr) + L-tyrosine + ATP = L-tyrosyl-tRNA(Tyr) + AMP + diphosphate + H(+)</text>
        <dbReference type="Rhea" id="RHEA:10220"/>
        <dbReference type="Rhea" id="RHEA-COMP:9706"/>
        <dbReference type="Rhea" id="RHEA-COMP:9707"/>
        <dbReference type="ChEBI" id="CHEBI:15378"/>
        <dbReference type="ChEBI" id="CHEBI:30616"/>
        <dbReference type="ChEBI" id="CHEBI:33019"/>
        <dbReference type="ChEBI" id="CHEBI:58315"/>
        <dbReference type="ChEBI" id="CHEBI:78442"/>
        <dbReference type="ChEBI" id="CHEBI:78536"/>
        <dbReference type="ChEBI" id="CHEBI:456215"/>
        <dbReference type="EC" id="6.1.1.1"/>
    </reaction>
</comment>
<comment type="subunit">
    <text evidence="1 10">Homodimer.</text>
</comment>
<proteinExistence type="inferred from homology"/>
<dbReference type="GO" id="GO:0005524">
    <property type="term" value="F:ATP binding"/>
    <property type="evidence" value="ECO:0007669"/>
    <property type="project" value="UniProtKB-UniRule"/>
</dbReference>
<dbReference type="EC" id="6.1.1.1" evidence="10"/>
<dbReference type="Gene3D" id="3.40.50.620">
    <property type="entry name" value="HUPs"/>
    <property type="match status" value="1"/>
</dbReference>
<dbReference type="PROSITE" id="PS00178">
    <property type="entry name" value="AA_TRNA_LIGASE_I"/>
    <property type="match status" value="1"/>
</dbReference>
<dbReference type="GO" id="GO:0005829">
    <property type="term" value="C:cytosol"/>
    <property type="evidence" value="ECO:0007669"/>
    <property type="project" value="TreeGrafter"/>
</dbReference>
<dbReference type="PANTHER" id="PTHR11766">
    <property type="entry name" value="TYROSYL-TRNA SYNTHETASE"/>
    <property type="match status" value="1"/>
</dbReference>
<keyword evidence="7 10" id="KW-0648">Protein biosynthesis</keyword>
<protein>
    <recommendedName>
        <fullName evidence="10">Tyrosine--tRNA ligase</fullName>
        <ecNumber evidence="10">6.1.1.1</ecNumber>
    </recommendedName>
    <alternativeName>
        <fullName evidence="10">Tyrosyl-tRNA synthetase</fullName>
        <shortName evidence="10">TyrRS</shortName>
    </alternativeName>
</protein>
<dbReference type="AlphaFoldDB" id="A0A3M2HLF4"/>
<dbReference type="SUPFAM" id="SSF55174">
    <property type="entry name" value="Alpha-L RNA-binding motif"/>
    <property type="match status" value="1"/>
</dbReference>
<evidence type="ECO:0000256" key="6">
    <source>
        <dbReference type="ARBA" id="ARBA00022884"/>
    </source>
</evidence>
<dbReference type="PROSITE" id="PS50889">
    <property type="entry name" value="S4"/>
    <property type="match status" value="1"/>
</dbReference>
<comment type="caution">
    <text evidence="12">The sequence shown here is derived from an EMBL/GenBank/DDBJ whole genome shotgun (WGS) entry which is preliminary data.</text>
</comment>
<evidence type="ECO:0000256" key="7">
    <source>
        <dbReference type="ARBA" id="ARBA00022917"/>
    </source>
</evidence>
<organism evidence="12 13">
    <name type="scientific">Stutzerimonas zhaodongensis</name>
    <dbReference type="NCBI Taxonomy" id="1176257"/>
    <lineage>
        <taxon>Bacteria</taxon>
        <taxon>Pseudomonadati</taxon>
        <taxon>Pseudomonadota</taxon>
        <taxon>Gammaproteobacteria</taxon>
        <taxon>Pseudomonadales</taxon>
        <taxon>Pseudomonadaceae</taxon>
        <taxon>Stutzerimonas</taxon>
    </lineage>
</organism>
<dbReference type="RefSeq" id="WP_122167363.1">
    <property type="nucleotide sequence ID" value="NZ_JAMOIB010000006.1"/>
</dbReference>
<comment type="similarity">
    <text evidence="10">Belongs to the class-I aminoacyl-tRNA synthetase family. TyrS type 2 subfamily.</text>
</comment>
<keyword evidence="8 10" id="KW-0030">Aminoacyl-tRNA synthetase</keyword>
<keyword evidence="5 10" id="KW-0067">ATP-binding</keyword>
<evidence type="ECO:0000256" key="8">
    <source>
        <dbReference type="ARBA" id="ARBA00023146"/>
    </source>
</evidence>
<dbReference type="InterPro" id="IPR024088">
    <property type="entry name" value="Tyr-tRNA-ligase_bac-type"/>
</dbReference>
<keyword evidence="4 10" id="KW-0547">Nucleotide-binding</keyword>
<evidence type="ECO:0000256" key="11">
    <source>
        <dbReference type="PROSITE-ProRule" id="PRU00182"/>
    </source>
</evidence>
<evidence type="ECO:0000313" key="12">
    <source>
        <dbReference type="EMBL" id="RMH88703.1"/>
    </source>
</evidence>
<feature type="short sequence motif" description="'HIGH' region" evidence="10">
    <location>
        <begin position="42"/>
        <end position="51"/>
    </location>
</feature>
<dbReference type="PANTHER" id="PTHR11766:SF1">
    <property type="entry name" value="TYROSINE--TRNA LIGASE"/>
    <property type="match status" value="1"/>
</dbReference>
<evidence type="ECO:0000256" key="10">
    <source>
        <dbReference type="HAMAP-Rule" id="MF_02007"/>
    </source>
</evidence>
<evidence type="ECO:0000256" key="9">
    <source>
        <dbReference type="ARBA" id="ARBA00048248"/>
    </source>
</evidence>
<dbReference type="Gene3D" id="3.10.290.10">
    <property type="entry name" value="RNA-binding S4 domain"/>
    <property type="match status" value="1"/>
</dbReference>
<sequence>MKSVQEQLSVIKRGADEVLVEAELIQKLGRSLPLRIKAGFDPTAPDLHLGHTVLINKLRQFQDLGHQVIFLIGDFTGMIGDPSGKSATRPPLTRDQVLENAETYKAQVFKILDPARTEVAFNSSWMDQLKPSDFIRLASQYTVARMLERDDFSKRYSTNQPIAIHEFLYPLVQGYDSVALKADIELGGTDQKFNLLMGRELQRSYGQESQCIVTMPLLEGLDGVKKMSKSLGNYVGIQEAPGVMYSKLVSIPDALMWRYFELLSFREMAEIEEFQADVVRGANPRDIKIKLAEEIVARFHGEEAAATAHRSAGNRMKDGELPADIPQVDVSSAEDLLIASVLNRSGLVRNAAVARDLLASGGVRVDGEVVDRTFVFKLGASHVCQAGKKSFGRVSLIPEENVKQPLT</sequence>
<dbReference type="Gene3D" id="1.10.240.10">
    <property type="entry name" value="Tyrosyl-Transfer RNA Synthetase"/>
    <property type="match status" value="1"/>
</dbReference>
<dbReference type="PRINTS" id="PR01040">
    <property type="entry name" value="TRNASYNTHTYR"/>
</dbReference>
<evidence type="ECO:0000313" key="13">
    <source>
        <dbReference type="Proteomes" id="UP000269774"/>
    </source>
</evidence>
<comment type="function">
    <text evidence="10">Catalyzes the attachment of tyrosine to tRNA(Tyr) in a two-step reaction: tyrosine is first activated by ATP to form Tyr-AMP and then transferred to the acceptor end of tRNA(Tyr).</text>
</comment>
<keyword evidence="6 11" id="KW-0694">RNA-binding</keyword>
<dbReference type="EMBL" id="RFFM01000004">
    <property type="protein sequence ID" value="RMH88703.1"/>
    <property type="molecule type" value="Genomic_DNA"/>
</dbReference>
<dbReference type="GO" id="GO:0004831">
    <property type="term" value="F:tyrosine-tRNA ligase activity"/>
    <property type="evidence" value="ECO:0007669"/>
    <property type="project" value="UniProtKB-UniRule"/>
</dbReference>
<evidence type="ECO:0000256" key="2">
    <source>
        <dbReference type="ARBA" id="ARBA00022490"/>
    </source>
</evidence>
<dbReference type="GO" id="GO:0006437">
    <property type="term" value="P:tyrosyl-tRNA aminoacylation"/>
    <property type="evidence" value="ECO:0007669"/>
    <property type="project" value="UniProtKB-UniRule"/>
</dbReference>
<keyword evidence="13" id="KW-1185">Reference proteome</keyword>
<dbReference type="InterPro" id="IPR036986">
    <property type="entry name" value="S4_RNA-bd_sf"/>
</dbReference>
<comment type="subcellular location">
    <subcellularLocation>
        <location evidence="10">Cytoplasm</location>
    </subcellularLocation>
</comment>
<keyword evidence="2 10" id="KW-0963">Cytoplasm</keyword>
<gene>
    <name evidence="10" type="primary">tyrS</name>
    <name evidence="12" type="ORF">EA797_15705</name>
</gene>
<dbReference type="GO" id="GO:0003723">
    <property type="term" value="F:RNA binding"/>
    <property type="evidence" value="ECO:0007669"/>
    <property type="project" value="UniProtKB-KW"/>
</dbReference>
<name>A0A3M2HLF4_9GAMM</name>
<dbReference type="CDD" id="cd00805">
    <property type="entry name" value="TyrRS_core"/>
    <property type="match status" value="1"/>
</dbReference>
<keyword evidence="3 10" id="KW-0436">Ligase</keyword>
<dbReference type="FunFam" id="3.40.50.620:FF:000061">
    <property type="entry name" value="Tyrosine--tRNA ligase"/>
    <property type="match status" value="1"/>
</dbReference>
<dbReference type="InterPro" id="IPR002305">
    <property type="entry name" value="aa-tRNA-synth_Ic"/>
</dbReference>
<dbReference type="Proteomes" id="UP000269774">
    <property type="component" value="Unassembled WGS sequence"/>
</dbReference>
<reference evidence="12 13" key="1">
    <citation type="submission" date="2018-10" db="EMBL/GenBank/DDBJ databases">
        <title>Pseudomonas zhaodongensis NEAU-ST5-21(T) genome.</title>
        <authorList>
            <person name="Peng J."/>
            <person name="Liu Z.-P."/>
        </authorList>
    </citation>
    <scope>NUCLEOTIDE SEQUENCE [LARGE SCALE GENOMIC DNA]</scope>
    <source>
        <strain evidence="12 13">NEAU-ST5-21</strain>
    </source>
</reference>
<dbReference type="NCBIfam" id="TIGR00234">
    <property type="entry name" value="tyrS"/>
    <property type="match status" value="1"/>
</dbReference>
<dbReference type="OrthoDB" id="9804243at2"/>
<dbReference type="FunFam" id="1.10.240.10:FF:000006">
    <property type="entry name" value="Tyrosine--tRNA ligase"/>
    <property type="match status" value="1"/>
</dbReference>